<evidence type="ECO:0000313" key="2">
    <source>
        <dbReference type="EMBL" id="KAE8690872.1"/>
    </source>
</evidence>
<dbReference type="AlphaFoldDB" id="A0A6A2ZIA4"/>
<name>A0A6A2ZIA4_HIBSY</name>
<feature type="chain" id="PRO_5025461922" description="Secreted protein" evidence="1">
    <location>
        <begin position="36"/>
        <end position="85"/>
    </location>
</feature>
<reference evidence="2" key="1">
    <citation type="submission" date="2019-09" db="EMBL/GenBank/DDBJ databases">
        <title>Draft genome information of white flower Hibiscus syriacus.</title>
        <authorList>
            <person name="Kim Y.-M."/>
        </authorList>
    </citation>
    <scope>NUCLEOTIDE SEQUENCE [LARGE SCALE GENOMIC DNA]</scope>
    <source>
        <strain evidence="2">YM2019G1</strain>
    </source>
</reference>
<sequence length="85" mass="9400">MRAFRGVKTSNGGSRAAVFFFWTILICSQLGQHLAVHEDTSGTHQQSFKVPQGKLGSISTVVHIFTALHHQAHLISLLEMKMIRG</sequence>
<feature type="signal peptide" evidence="1">
    <location>
        <begin position="1"/>
        <end position="35"/>
    </location>
</feature>
<protein>
    <recommendedName>
        <fullName evidence="4">Secreted protein</fullName>
    </recommendedName>
</protein>
<keyword evidence="3" id="KW-1185">Reference proteome</keyword>
<keyword evidence="1" id="KW-0732">Signal</keyword>
<evidence type="ECO:0008006" key="4">
    <source>
        <dbReference type="Google" id="ProtNLM"/>
    </source>
</evidence>
<organism evidence="2 3">
    <name type="scientific">Hibiscus syriacus</name>
    <name type="common">Rose of Sharon</name>
    <dbReference type="NCBI Taxonomy" id="106335"/>
    <lineage>
        <taxon>Eukaryota</taxon>
        <taxon>Viridiplantae</taxon>
        <taxon>Streptophyta</taxon>
        <taxon>Embryophyta</taxon>
        <taxon>Tracheophyta</taxon>
        <taxon>Spermatophyta</taxon>
        <taxon>Magnoliopsida</taxon>
        <taxon>eudicotyledons</taxon>
        <taxon>Gunneridae</taxon>
        <taxon>Pentapetalae</taxon>
        <taxon>rosids</taxon>
        <taxon>malvids</taxon>
        <taxon>Malvales</taxon>
        <taxon>Malvaceae</taxon>
        <taxon>Malvoideae</taxon>
        <taxon>Hibiscus</taxon>
    </lineage>
</organism>
<dbReference type="EMBL" id="VEPZ02001150">
    <property type="protein sequence ID" value="KAE8690872.1"/>
    <property type="molecule type" value="Genomic_DNA"/>
</dbReference>
<evidence type="ECO:0000256" key="1">
    <source>
        <dbReference type="SAM" id="SignalP"/>
    </source>
</evidence>
<evidence type="ECO:0000313" key="3">
    <source>
        <dbReference type="Proteomes" id="UP000436088"/>
    </source>
</evidence>
<accession>A0A6A2ZIA4</accession>
<dbReference type="Proteomes" id="UP000436088">
    <property type="component" value="Unassembled WGS sequence"/>
</dbReference>
<proteinExistence type="predicted"/>
<comment type="caution">
    <text evidence="2">The sequence shown here is derived from an EMBL/GenBank/DDBJ whole genome shotgun (WGS) entry which is preliminary data.</text>
</comment>
<gene>
    <name evidence="2" type="ORF">F3Y22_tig00110893pilonHSYRG00660</name>
</gene>